<evidence type="ECO:0000256" key="10">
    <source>
        <dbReference type="SAM" id="Phobius"/>
    </source>
</evidence>
<evidence type="ECO:0000313" key="15">
    <source>
        <dbReference type="Proteomes" id="UP001500888"/>
    </source>
</evidence>
<gene>
    <name evidence="14" type="ORF">GCM10022226_44770</name>
</gene>
<feature type="transmembrane region" description="Helical" evidence="10">
    <location>
        <begin position="73"/>
        <end position="92"/>
    </location>
</feature>
<keyword evidence="10" id="KW-0812">Transmembrane</keyword>
<protein>
    <recommendedName>
        <fullName evidence="2">histidine kinase</fullName>
        <ecNumber evidence="2">2.7.13.3</ecNumber>
    </recommendedName>
</protein>
<organism evidence="14 15">
    <name type="scientific">Sphaerisporangium flaviroseum</name>
    <dbReference type="NCBI Taxonomy" id="509199"/>
    <lineage>
        <taxon>Bacteria</taxon>
        <taxon>Bacillati</taxon>
        <taxon>Actinomycetota</taxon>
        <taxon>Actinomycetes</taxon>
        <taxon>Streptosporangiales</taxon>
        <taxon>Streptosporangiaceae</taxon>
        <taxon>Sphaerisporangium</taxon>
    </lineage>
</organism>
<dbReference type="InterPro" id="IPR050482">
    <property type="entry name" value="Sensor_HK_TwoCompSys"/>
</dbReference>
<keyword evidence="3" id="KW-0597">Phosphoprotein</keyword>
<dbReference type="InterPro" id="IPR011712">
    <property type="entry name" value="Sig_transdc_His_kin_sub3_dim/P"/>
</dbReference>
<dbReference type="EC" id="2.7.13.3" evidence="2"/>
<dbReference type="SUPFAM" id="SSF55874">
    <property type="entry name" value="ATPase domain of HSP90 chaperone/DNA topoisomerase II/histidine kinase"/>
    <property type="match status" value="1"/>
</dbReference>
<name>A0ABP7IIB8_9ACTN</name>
<dbReference type="Gene3D" id="1.20.5.1930">
    <property type="match status" value="1"/>
</dbReference>
<evidence type="ECO:0000256" key="5">
    <source>
        <dbReference type="ARBA" id="ARBA00022741"/>
    </source>
</evidence>
<feature type="transmembrane region" description="Helical" evidence="10">
    <location>
        <begin position="123"/>
        <end position="145"/>
    </location>
</feature>
<evidence type="ECO:0000256" key="6">
    <source>
        <dbReference type="ARBA" id="ARBA00022777"/>
    </source>
</evidence>
<keyword evidence="10" id="KW-1133">Transmembrane helix</keyword>
<evidence type="ECO:0000256" key="8">
    <source>
        <dbReference type="ARBA" id="ARBA00023012"/>
    </source>
</evidence>
<evidence type="ECO:0000256" key="7">
    <source>
        <dbReference type="ARBA" id="ARBA00022840"/>
    </source>
</evidence>
<keyword evidence="7" id="KW-0067">ATP-binding</keyword>
<dbReference type="EMBL" id="BAAAZR010000010">
    <property type="protein sequence ID" value="GAA3819289.1"/>
    <property type="molecule type" value="Genomic_DNA"/>
</dbReference>
<evidence type="ECO:0000259" key="11">
    <source>
        <dbReference type="Pfam" id="PF02518"/>
    </source>
</evidence>
<keyword evidence="8" id="KW-0902">Two-component regulatory system</keyword>
<accession>A0ABP7IIB8</accession>
<comment type="caution">
    <text evidence="14">The sequence shown here is derived from an EMBL/GenBank/DDBJ whole genome shotgun (WGS) entry which is preliminary data.</text>
</comment>
<keyword evidence="10" id="KW-0472">Membrane</keyword>
<keyword evidence="4" id="KW-0808">Transferase</keyword>
<sequence>MRPPSEEPGLRPVLGPRVGRRRLIVLDALAAAGFTALLLAFTLSRAPADGAAALPAQCLIVAAMGLPLAVRRLWPLPVFCFVLAMTVVSLSLDMVRDSFAAAAFALYLVALTQPRLRWVPTRTIGALSAVVIVGSAVAGPIGWWVEDLSPLTPLFGSTIMGGAWTIGRAVRERRVYVARSAAELARRAVTEERLRIARELHDVVAHSMTVITVKAGIADHVAEARPREAREALRDIEAVSRGALTEMRHMLGVLRSEAADGAPADLYPPPGLARLPELAERAALAGVRAELDVRGVDRLPEGVELSVYRIVQEALTNVVRHAAPARCRVTVHGDGGQVLIEITDDGPGTRVPPGLAETAPGHGLVGMRERVVMYGGVFSAGPRPEGGFAVSARLPYEQARLPYEPATRSDRENGTAGGPASGTTDGALR</sequence>
<dbReference type="InterPro" id="IPR036890">
    <property type="entry name" value="HATPase_C_sf"/>
</dbReference>
<feature type="domain" description="Histidine kinase/HSP90-like ATPase" evidence="11">
    <location>
        <begin position="303"/>
        <end position="397"/>
    </location>
</feature>
<feature type="region of interest" description="Disordered" evidence="9">
    <location>
        <begin position="402"/>
        <end position="429"/>
    </location>
</feature>
<dbReference type="InterPro" id="IPR003594">
    <property type="entry name" value="HATPase_dom"/>
</dbReference>
<evidence type="ECO:0000256" key="9">
    <source>
        <dbReference type="SAM" id="MobiDB-lite"/>
    </source>
</evidence>
<evidence type="ECO:0000313" key="14">
    <source>
        <dbReference type="EMBL" id="GAA3819289.1"/>
    </source>
</evidence>
<evidence type="ECO:0000256" key="2">
    <source>
        <dbReference type="ARBA" id="ARBA00012438"/>
    </source>
</evidence>
<keyword evidence="5" id="KW-0547">Nucleotide-binding</keyword>
<evidence type="ECO:0000256" key="1">
    <source>
        <dbReference type="ARBA" id="ARBA00000085"/>
    </source>
</evidence>
<evidence type="ECO:0000256" key="3">
    <source>
        <dbReference type="ARBA" id="ARBA00022553"/>
    </source>
</evidence>
<reference evidence="15" key="1">
    <citation type="journal article" date="2019" name="Int. J. Syst. Evol. Microbiol.">
        <title>The Global Catalogue of Microorganisms (GCM) 10K type strain sequencing project: providing services to taxonomists for standard genome sequencing and annotation.</title>
        <authorList>
            <consortium name="The Broad Institute Genomics Platform"/>
            <consortium name="The Broad Institute Genome Sequencing Center for Infectious Disease"/>
            <person name="Wu L."/>
            <person name="Ma J."/>
        </authorList>
    </citation>
    <scope>NUCLEOTIDE SEQUENCE [LARGE SCALE GENOMIC DNA]</scope>
    <source>
        <strain evidence="15">JCM 16908</strain>
    </source>
</reference>
<dbReference type="PANTHER" id="PTHR24421">
    <property type="entry name" value="NITRATE/NITRITE SENSOR PROTEIN NARX-RELATED"/>
    <property type="match status" value="1"/>
</dbReference>
<dbReference type="CDD" id="cd16917">
    <property type="entry name" value="HATPase_UhpB-NarQ-NarX-like"/>
    <property type="match status" value="1"/>
</dbReference>
<evidence type="ECO:0000259" key="13">
    <source>
        <dbReference type="Pfam" id="PF23539"/>
    </source>
</evidence>
<evidence type="ECO:0000256" key="4">
    <source>
        <dbReference type="ARBA" id="ARBA00022679"/>
    </source>
</evidence>
<evidence type="ECO:0000259" key="12">
    <source>
        <dbReference type="Pfam" id="PF07730"/>
    </source>
</evidence>
<dbReference type="Gene3D" id="3.30.565.10">
    <property type="entry name" value="Histidine kinase-like ATPase, C-terminal domain"/>
    <property type="match status" value="1"/>
</dbReference>
<dbReference type="Pfam" id="PF23539">
    <property type="entry name" value="DUF7134"/>
    <property type="match status" value="1"/>
</dbReference>
<dbReference type="RefSeq" id="WP_344943371.1">
    <property type="nucleotide sequence ID" value="NZ_BAAAZR010000010.1"/>
</dbReference>
<feature type="domain" description="DUF7134" evidence="13">
    <location>
        <begin position="20"/>
        <end position="174"/>
    </location>
</feature>
<dbReference type="InterPro" id="IPR006311">
    <property type="entry name" value="TAT_signal"/>
</dbReference>
<dbReference type="PANTHER" id="PTHR24421:SF10">
    <property type="entry name" value="NITRATE_NITRITE SENSOR PROTEIN NARQ"/>
    <property type="match status" value="1"/>
</dbReference>
<keyword evidence="15" id="KW-1185">Reference proteome</keyword>
<dbReference type="GO" id="GO:0016301">
    <property type="term" value="F:kinase activity"/>
    <property type="evidence" value="ECO:0007669"/>
    <property type="project" value="UniProtKB-KW"/>
</dbReference>
<proteinExistence type="predicted"/>
<comment type="catalytic activity">
    <reaction evidence="1">
        <text>ATP + protein L-histidine = ADP + protein N-phospho-L-histidine.</text>
        <dbReference type="EC" id="2.7.13.3"/>
    </reaction>
</comment>
<dbReference type="Proteomes" id="UP001500888">
    <property type="component" value="Unassembled WGS sequence"/>
</dbReference>
<dbReference type="Pfam" id="PF07730">
    <property type="entry name" value="HisKA_3"/>
    <property type="match status" value="1"/>
</dbReference>
<dbReference type="Pfam" id="PF02518">
    <property type="entry name" value="HATPase_c"/>
    <property type="match status" value="1"/>
</dbReference>
<keyword evidence="6 14" id="KW-0418">Kinase</keyword>
<dbReference type="PROSITE" id="PS51318">
    <property type="entry name" value="TAT"/>
    <property type="match status" value="1"/>
</dbReference>
<dbReference type="InterPro" id="IPR055558">
    <property type="entry name" value="DUF7134"/>
</dbReference>
<feature type="transmembrane region" description="Helical" evidence="10">
    <location>
        <begin position="23"/>
        <end position="44"/>
    </location>
</feature>
<feature type="domain" description="Signal transduction histidine kinase subgroup 3 dimerisation and phosphoacceptor" evidence="12">
    <location>
        <begin position="192"/>
        <end position="257"/>
    </location>
</feature>